<name>A0A840ETK1_9ACTN</name>
<evidence type="ECO:0008006" key="3">
    <source>
        <dbReference type="Google" id="ProtNLM"/>
    </source>
</evidence>
<dbReference type="InterPro" id="IPR043740">
    <property type="entry name" value="DUF5685"/>
</dbReference>
<evidence type="ECO:0000313" key="2">
    <source>
        <dbReference type="Proteomes" id="UP000551501"/>
    </source>
</evidence>
<accession>A0A840ETK1</accession>
<sequence length="379" mass="40910">MFGLLQPCRHVLDDDLHDQWRAHLCGLCLSLRDGHGQAARLTTNTDAVMVSVLTAAQRGPTARTREAGPCPLRGMRRADVVVGSDPGVRLAAATSLALAAAKARDTVTEQRYALAAPAPVRSRMSAAAARALTRRSTRSAGLLDVDAILSTLDAQAAIEVSARDLDALTEPTASACATVFASSADLAGSPRNRDPLTDIGTDFGRLAHLLDAVDDRAADDADGSFNPLTATQTSDGRALDRADLLADRIATRYRDLALHDDRLLKALLVDGVARAVRRRRREGDRRTITAIGAGLRTWPDQRPVDWPRNAPYPPPFPPNRSWYERILPFAGVSLCGPAMFTDHWNHCSDRYKSSVCSECDGCENCDDCCDCDCCDCSCP</sequence>
<keyword evidence="2" id="KW-1185">Reference proteome</keyword>
<dbReference type="Proteomes" id="UP000551501">
    <property type="component" value="Unassembled WGS sequence"/>
</dbReference>
<dbReference type="AlphaFoldDB" id="A0A840ETK1"/>
<protein>
    <recommendedName>
        <fullName evidence="3">Regulatory protein</fullName>
    </recommendedName>
</protein>
<dbReference type="Pfam" id="PF18937">
    <property type="entry name" value="DUF5685"/>
    <property type="match status" value="1"/>
</dbReference>
<evidence type="ECO:0000313" key="1">
    <source>
        <dbReference type="EMBL" id="MBB4133664.1"/>
    </source>
</evidence>
<reference evidence="1 2" key="1">
    <citation type="submission" date="2020-08" db="EMBL/GenBank/DDBJ databases">
        <title>Sequencing the genomes of 1000 actinobacteria strains.</title>
        <authorList>
            <person name="Klenk H.-P."/>
        </authorList>
    </citation>
    <scope>NUCLEOTIDE SEQUENCE [LARGE SCALE GENOMIC DNA]</scope>
    <source>
        <strain evidence="1 2">DSM 45298</strain>
    </source>
</reference>
<dbReference type="RefSeq" id="WP_183368830.1">
    <property type="nucleotide sequence ID" value="NZ_BAABHL010000022.1"/>
</dbReference>
<gene>
    <name evidence="1" type="ORF">BKA16_000216</name>
</gene>
<organism evidence="1 2">
    <name type="scientific">Gordonia humi</name>
    <dbReference type="NCBI Taxonomy" id="686429"/>
    <lineage>
        <taxon>Bacteria</taxon>
        <taxon>Bacillati</taxon>
        <taxon>Actinomycetota</taxon>
        <taxon>Actinomycetes</taxon>
        <taxon>Mycobacteriales</taxon>
        <taxon>Gordoniaceae</taxon>
        <taxon>Gordonia</taxon>
    </lineage>
</organism>
<proteinExistence type="predicted"/>
<comment type="caution">
    <text evidence="1">The sequence shown here is derived from an EMBL/GenBank/DDBJ whole genome shotgun (WGS) entry which is preliminary data.</text>
</comment>
<dbReference type="EMBL" id="JACIFP010000001">
    <property type="protein sequence ID" value="MBB4133664.1"/>
    <property type="molecule type" value="Genomic_DNA"/>
</dbReference>